<evidence type="ECO:0000259" key="3">
    <source>
        <dbReference type="PROSITE" id="PS50057"/>
    </source>
</evidence>
<dbReference type="CTD" id="84978"/>
<dbReference type="Pfam" id="PF09380">
    <property type="entry name" value="FERM_C"/>
    <property type="match status" value="1"/>
</dbReference>
<dbReference type="PANTHER" id="PTHR23280">
    <property type="entry name" value="4.1 G PROTEIN"/>
    <property type="match status" value="1"/>
</dbReference>
<dbReference type="InterPro" id="IPR000299">
    <property type="entry name" value="FERM_domain"/>
</dbReference>
<dbReference type="GeneID" id="105362689"/>
<evidence type="ECO:0000256" key="2">
    <source>
        <dbReference type="SAM" id="Phobius"/>
    </source>
</evidence>
<dbReference type="SUPFAM" id="SSF50729">
    <property type="entry name" value="PH domain-like"/>
    <property type="match status" value="1"/>
</dbReference>
<keyword evidence="2" id="KW-0472">Membrane</keyword>
<name>A0AAJ6YI39_9HYME</name>
<dbReference type="InterPro" id="IPR014847">
    <property type="entry name" value="FA"/>
</dbReference>
<dbReference type="AlphaFoldDB" id="A0AAJ6YI39"/>
<dbReference type="Pfam" id="PF08736">
    <property type="entry name" value="FA"/>
    <property type="match status" value="1"/>
</dbReference>
<proteinExistence type="predicted"/>
<dbReference type="GO" id="GO:0005856">
    <property type="term" value="C:cytoskeleton"/>
    <property type="evidence" value="ECO:0007669"/>
    <property type="project" value="TreeGrafter"/>
</dbReference>
<keyword evidence="2" id="KW-0812">Transmembrane</keyword>
<dbReference type="RefSeq" id="XP_011498476.1">
    <property type="nucleotide sequence ID" value="XM_011500174.1"/>
</dbReference>
<keyword evidence="4" id="KW-1185">Reference proteome</keyword>
<dbReference type="PANTHER" id="PTHR23280:SF32">
    <property type="entry name" value="FI22325P1"/>
    <property type="match status" value="1"/>
</dbReference>
<feature type="domain" description="FERM" evidence="3">
    <location>
        <begin position="1"/>
        <end position="93"/>
    </location>
</feature>
<dbReference type="Gene3D" id="2.30.29.30">
    <property type="entry name" value="Pleckstrin-homology domain (PH domain)/Phosphotyrosine-binding domain (PTB)"/>
    <property type="match status" value="1"/>
</dbReference>
<protein>
    <submittedName>
        <fullName evidence="5">Band 4.1-like protein 3</fullName>
    </submittedName>
</protein>
<evidence type="ECO:0000256" key="1">
    <source>
        <dbReference type="SAM" id="MobiDB-lite"/>
    </source>
</evidence>
<dbReference type="SMART" id="SM01196">
    <property type="entry name" value="FERM_C"/>
    <property type="match status" value="1"/>
</dbReference>
<dbReference type="PROSITE" id="PS50057">
    <property type="entry name" value="FERM_3"/>
    <property type="match status" value="1"/>
</dbReference>
<keyword evidence="2" id="KW-1133">Transmembrane helix</keyword>
<dbReference type="InterPro" id="IPR011993">
    <property type="entry name" value="PH-like_dom_sf"/>
</dbReference>
<evidence type="ECO:0000313" key="4">
    <source>
        <dbReference type="Proteomes" id="UP000695007"/>
    </source>
</evidence>
<reference evidence="5" key="1">
    <citation type="submission" date="2025-08" db="UniProtKB">
        <authorList>
            <consortium name="RefSeq"/>
        </authorList>
    </citation>
    <scope>IDENTIFICATION</scope>
</reference>
<sequence length="546" mass="59738">MAINDHKGTPLYLGINHCGILTFQGSRKTNHFRWPEVQKINYEGKMFIVHLTITEDTRTKKKHTVGFKCPTGSNCRHVWRCAIEQMLFFTLPRASDAPVMSGGSIFSWGTKFKYTGRTEREVLEETGPLRKEEPPIQRCHSAGLRRKASSVPATPSTPSQDLVEIRYSSLPRSCHSAGLDGAGMSDIGSGMPLSSPYCPDNTLPLLETVSEDQEIHARRNNALDDTNTHASATTTTCYTTTSTTTTTTTTTTATTTTTINQAKKLKFPKSTLQTRPQALYSQRIVIGSEELHGRDIGNVVRQKINTLEKSPKVVRSTALIVKRSVAPAKSRTPSSITATVETAMHDGFEQLGDRRLPNGDVEATTKSQGARDVVDGAVCHEFDGSDYYFRDSFDHSSSESQLLEASGLGCKPGPHGSSRSIAPVPKMQRLQNSKISSIQQSSTLSSSGALSASLPASMRHRKVSPSPGPAGNAASYRIRGRSLRVVKLFVPALVITLTVLLIVTVFVFETDSKLLESLKQTPEMAALNTRYYGPIKDFIRTKLGLF</sequence>
<feature type="transmembrane region" description="Helical" evidence="2">
    <location>
        <begin position="485"/>
        <end position="508"/>
    </location>
</feature>
<dbReference type="GO" id="GO:0031032">
    <property type="term" value="P:actomyosin structure organization"/>
    <property type="evidence" value="ECO:0007669"/>
    <property type="project" value="TreeGrafter"/>
</dbReference>
<gene>
    <name evidence="5" type="primary">LOC105362689</name>
</gene>
<dbReference type="SMART" id="SM01195">
    <property type="entry name" value="FA"/>
    <property type="match status" value="1"/>
</dbReference>
<dbReference type="KEGG" id="csol:105362689"/>
<dbReference type="InterPro" id="IPR018980">
    <property type="entry name" value="FERM_PH-like_C"/>
</dbReference>
<dbReference type="Proteomes" id="UP000695007">
    <property type="component" value="Unplaced"/>
</dbReference>
<feature type="region of interest" description="Disordered" evidence="1">
    <location>
        <begin position="404"/>
        <end position="423"/>
    </location>
</feature>
<accession>A0AAJ6YI39</accession>
<organism evidence="4 5">
    <name type="scientific">Ceratosolen solmsi marchali</name>
    <dbReference type="NCBI Taxonomy" id="326594"/>
    <lineage>
        <taxon>Eukaryota</taxon>
        <taxon>Metazoa</taxon>
        <taxon>Ecdysozoa</taxon>
        <taxon>Arthropoda</taxon>
        <taxon>Hexapoda</taxon>
        <taxon>Insecta</taxon>
        <taxon>Pterygota</taxon>
        <taxon>Neoptera</taxon>
        <taxon>Endopterygota</taxon>
        <taxon>Hymenoptera</taxon>
        <taxon>Apocrita</taxon>
        <taxon>Proctotrupomorpha</taxon>
        <taxon>Chalcidoidea</taxon>
        <taxon>Agaonidae</taxon>
        <taxon>Agaoninae</taxon>
        <taxon>Ceratosolen</taxon>
    </lineage>
</organism>
<evidence type="ECO:0000313" key="5">
    <source>
        <dbReference type="RefSeq" id="XP_011498476.1"/>
    </source>
</evidence>